<dbReference type="GO" id="GO:0003942">
    <property type="term" value="F:N-acetyl-gamma-glutamyl-phosphate reductase activity"/>
    <property type="evidence" value="ECO:0007669"/>
    <property type="project" value="UniProtKB-UniRule"/>
</dbReference>
<dbReference type="InterPro" id="IPR010136">
    <property type="entry name" value="AGPR_type-2"/>
</dbReference>
<feature type="domain" description="Semialdehyde dehydrogenase NAD-binding" evidence="7">
    <location>
        <begin position="4"/>
        <end position="105"/>
    </location>
</feature>
<comment type="subcellular location">
    <subcellularLocation>
        <location evidence="6">Cytoplasm</location>
    </subcellularLocation>
</comment>
<organism evidence="8 9">
    <name type="scientific">Candidatus Copromonas faecavium</name>
    <name type="common">nom. illeg.</name>
    <dbReference type="NCBI Taxonomy" id="2840740"/>
    <lineage>
        <taxon>Bacteria</taxon>
        <taxon>Bacillati</taxon>
        <taxon>Bacillota</taxon>
        <taxon>Clostridia</taxon>
        <taxon>Lachnospirales</taxon>
        <taxon>Lachnospiraceae</taxon>
        <taxon>Candidatus Copromonas (nom. illeg.)</taxon>
    </lineage>
</organism>
<evidence type="ECO:0000256" key="2">
    <source>
        <dbReference type="ARBA" id="ARBA00022571"/>
    </source>
</evidence>
<sequence length="312" mass="33992">MKPRVYIDGKEGTTGLQIYERLQSRTDIELLMIEEEKRKDPKERRELINAADLTFFCLPDQAAAEAAGFVTSKEARIIDASTAHRTAPGWAYGFAELSLAHREAVIHSRFTANPGCHATGFIAAVYPLTAAGILPKTAAVTAFSLTGYSGGGKKMIAEYEARERPALYDTPRLYGLNLKHKHLPEMKAVCSLEKNPVFCPVVDDYYKGMAVTVMLDNSMLKGNPSAEQVHEILTAHYEGQKLVKVHSFGYEEPMIAAGTMAGKDSLVLIVNGYDKQTIVTALFDNLGKGASGAAVQNMNLMLGFEETAGLVV</sequence>
<comment type="caution">
    <text evidence="8">The sequence shown here is derived from an EMBL/GenBank/DDBJ whole genome shotgun (WGS) entry which is preliminary data.</text>
</comment>
<dbReference type="EMBL" id="DVGC01000055">
    <property type="protein sequence ID" value="HIR06162.1"/>
    <property type="molecule type" value="Genomic_DNA"/>
</dbReference>
<keyword evidence="4 6" id="KW-0521">NADP</keyword>
<dbReference type="InterPro" id="IPR036291">
    <property type="entry name" value="NAD(P)-bd_dom_sf"/>
</dbReference>
<keyword evidence="3 6" id="KW-0028">Amino-acid biosynthesis</keyword>
<dbReference type="Gene3D" id="3.30.360.10">
    <property type="entry name" value="Dihydrodipicolinate Reductase, domain 2"/>
    <property type="match status" value="1"/>
</dbReference>
<name>A0A9D1A4Y6_9FIRM</name>
<proteinExistence type="inferred from homology"/>
<dbReference type="PANTHER" id="PTHR32338">
    <property type="entry name" value="N-ACETYL-GAMMA-GLUTAMYL-PHOSPHATE REDUCTASE, CHLOROPLASTIC-RELATED-RELATED"/>
    <property type="match status" value="1"/>
</dbReference>
<comment type="similarity">
    <text evidence="6">Belongs to the NAGSA dehydrogenase family. Type 2 subfamily.</text>
</comment>
<reference evidence="8" key="2">
    <citation type="journal article" date="2021" name="PeerJ">
        <title>Extensive microbial diversity within the chicken gut microbiome revealed by metagenomics and culture.</title>
        <authorList>
            <person name="Gilroy R."/>
            <person name="Ravi A."/>
            <person name="Getino M."/>
            <person name="Pursley I."/>
            <person name="Horton D.L."/>
            <person name="Alikhan N.F."/>
            <person name="Baker D."/>
            <person name="Gharbi K."/>
            <person name="Hall N."/>
            <person name="Watson M."/>
            <person name="Adriaenssens E.M."/>
            <person name="Foster-Nyarko E."/>
            <person name="Jarju S."/>
            <person name="Secka A."/>
            <person name="Antonio M."/>
            <person name="Oren A."/>
            <person name="Chaudhuri R.R."/>
            <person name="La Ragione R."/>
            <person name="Hildebrand F."/>
            <person name="Pallen M.J."/>
        </authorList>
    </citation>
    <scope>NUCLEOTIDE SEQUENCE</scope>
    <source>
        <strain evidence="8">CHK180-2868</strain>
    </source>
</reference>
<evidence type="ECO:0000313" key="8">
    <source>
        <dbReference type="EMBL" id="HIR06162.1"/>
    </source>
</evidence>
<dbReference type="GO" id="GO:0051287">
    <property type="term" value="F:NAD binding"/>
    <property type="evidence" value="ECO:0007669"/>
    <property type="project" value="InterPro"/>
</dbReference>
<reference evidence="8" key="1">
    <citation type="submission" date="2020-10" db="EMBL/GenBank/DDBJ databases">
        <authorList>
            <person name="Gilroy R."/>
        </authorList>
    </citation>
    <scope>NUCLEOTIDE SEQUENCE</scope>
    <source>
        <strain evidence="8">CHK180-2868</strain>
    </source>
</reference>
<evidence type="ECO:0000259" key="7">
    <source>
        <dbReference type="SMART" id="SM00859"/>
    </source>
</evidence>
<dbReference type="GO" id="GO:0005737">
    <property type="term" value="C:cytoplasm"/>
    <property type="evidence" value="ECO:0007669"/>
    <property type="project" value="UniProtKB-SubCell"/>
</dbReference>
<comment type="catalytic activity">
    <reaction evidence="6">
        <text>N-acetyl-L-glutamate 5-semialdehyde + phosphate + NADP(+) = N-acetyl-L-glutamyl 5-phosphate + NADPH + H(+)</text>
        <dbReference type="Rhea" id="RHEA:21588"/>
        <dbReference type="ChEBI" id="CHEBI:15378"/>
        <dbReference type="ChEBI" id="CHEBI:29123"/>
        <dbReference type="ChEBI" id="CHEBI:43474"/>
        <dbReference type="ChEBI" id="CHEBI:57783"/>
        <dbReference type="ChEBI" id="CHEBI:57936"/>
        <dbReference type="ChEBI" id="CHEBI:58349"/>
        <dbReference type="EC" id="1.2.1.38"/>
    </reaction>
</comment>
<dbReference type="InterPro" id="IPR058924">
    <property type="entry name" value="AGPR_dimerisation_dom"/>
</dbReference>
<evidence type="ECO:0000256" key="6">
    <source>
        <dbReference type="HAMAP-Rule" id="MF_01110"/>
    </source>
</evidence>
<dbReference type="InterPro" id="IPR050085">
    <property type="entry name" value="AGPR"/>
</dbReference>
<dbReference type="SUPFAM" id="SSF51735">
    <property type="entry name" value="NAD(P)-binding Rossmann-fold domains"/>
    <property type="match status" value="1"/>
</dbReference>
<dbReference type="GO" id="GO:0006526">
    <property type="term" value="P:L-arginine biosynthetic process"/>
    <property type="evidence" value="ECO:0007669"/>
    <property type="project" value="UniProtKB-UniRule"/>
</dbReference>
<dbReference type="CDD" id="cd23935">
    <property type="entry name" value="AGPR_2_C"/>
    <property type="match status" value="1"/>
</dbReference>
<accession>A0A9D1A4Y6</accession>
<evidence type="ECO:0000256" key="1">
    <source>
        <dbReference type="ARBA" id="ARBA00022490"/>
    </source>
</evidence>
<dbReference type="PANTHER" id="PTHR32338:SF10">
    <property type="entry name" value="N-ACETYL-GAMMA-GLUTAMYL-PHOSPHATE REDUCTASE, CHLOROPLASTIC-RELATED"/>
    <property type="match status" value="1"/>
</dbReference>
<dbReference type="Pfam" id="PF01118">
    <property type="entry name" value="Semialdhyde_dh"/>
    <property type="match status" value="1"/>
</dbReference>
<dbReference type="AlphaFoldDB" id="A0A9D1A4Y6"/>
<protein>
    <recommendedName>
        <fullName evidence="6">N-acetyl-gamma-glutamyl-phosphate reductase</fullName>
        <shortName evidence="6">AGPR</shortName>
        <ecNumber evidence="6">1.2.1.38</ecNumber>
    </recommendedName>
    <alternativeName>
        <fullName evidence="6">N-acetyl-glutamate semialdehyde dehydrogenase</fullName>
        <shortName evidence="6">NAGSA dehydrogenase</shortName>
    </alternativeName>
</protein>
<dbReference type="InterPro" id="IPR000534">
    <property type="entry name" value="Semialdehyde_DH_NAD-bd"/>
</dbReference>
<dbReference type="SUPFAM" id="SSF55347">
    <property type="entry name" value="Glyceraldehyde-3-phosphate dehydrogenase-like, C-terminal domain"/>
    <property type="match status" value="1"/>
</dbReference>
<dbReference type="CDD" id="cd17896">
    <property type="entry name" value="AGPR_2_N"/>
    <property type="match status" value="1"/>
</dbReference>
<evidence type="ECO:0000256" key="3">
    <source>
        <dbReference type="ARBA" id="ARBA00022605"/>
    </source>
</evidence>
<evidence type="ECO:0000256" key="4">
    <source>
        <dbReference type="ARBA" id="ARBA00022857"/>
    </source>
</evidence>
<dbReference type="HAMAP" id="MF_01110">
    <property type="entry name" value="ArgC_type2"/>
    <property type="match status" value="1"/>
</dbReference>
<comment type="pathway">
    <text evidence="6">Amino-acid biosynthesis; L-arginine biosynthesis; N(2)-acetyl-L-ornithine from L-glutamate: step 3/4.</text>
</comment>
<keyword evidence="2 6" id="KW-0055">Arginine biosynthesis</keyword>
<evidence type="ECO:0000256" key="5">
    <source>
        <dbReference type="ARBA" id="ARBA00023002"/>
    </source>
</evidence>
<dbReference type="SMART" id="SM00859">
    <property type="entry name" value="Semialdhyde_dh"/>
    <property type="match status" value="1"/>
</dbReference>
<dbReference type="Gene3D" id="3.40.50.720">
    <property type="entry name" value="NAD(P)-binding Rossmann-like Domain"/>
    <property type="match status" value="1"/>
</dbReference>
<keyword evidence="5 6" id="KW-0560">Oxidoreductase</keyword>
<dbReference type="NCBIfam" id="TIGR01851">
    <property type="entry name" value="argC_other"/>
    <property type="match status" value="1"/>
</dbReference>
<dbReference type="Proteomes" id="UP000824250">
    <property type="component" value="Unassembled WGS sequence"/>
</dbReference>
<evidence type="ECO:0000313" key="9">
    <source>
        <dbReference type="Proteomes" id="UP000824250"/>
    </source>
</evidence>
<dbReference type="Pfam" id="PF22698">
    <property type="entry name" value="Semialdhyde_dhC_1"/>
    <property type="match status" value="1"/>
</dbReference>
<feature type="active site" evidence="6">
    <location>
        <position position="116"/>
    </location>
</feature>
<keyword evidence="1 6" id="KW-0963">Cytoplasm</keyword>
<dbReference type="EC" id="1.2.1.38" evidence="6"/>
<gene>
    <name evidence="6 8" type="primary">argC</name>
    <name evidence="8" type="ORF">IAB28_09400</name>
</gene>
<comment type="function">
    <text evidence="6">Catalyzes the NADPH-dependent reduction of N-acetyl-5-glutamyl phosphate to yield N-acetyl-L-glutamate 5-semialdehyde.</text>
</comment>